<evidence type="ECO:0000313" key="2">
    <source>
        <dbReference type="EMBL" id="RBQ16283.1"/>
    </source>
</evidence>
<proteinExistence type="predicted"/>
<accession>A0A366LRW7</accession>
<sequence length="122" mass="13091">MRSTMKRAGLVAAALVAGLLTFPGTPNAFGGDCTHFGSPGYAQVYTDTTYGGDCFEWLNGHYNAALPSYVRYKVSSLRSWASKPGETVFLHSNRDGLTFQVVAGEAWAAVPGWFNDKADFAG</sequence>
<reference evidence="2 3" key="1">
    <citation type="submission" date="2018-06" db="EMBL/GenBank/DDBJ databases">
        <title>Sphaerisporangium craniellae sp. nov., isolated from a marine sponge in the South China Sea.</title>
        <authorList>
            <person name="Li L."/>
        </authorList>
    </citation>
    <scope>NUCLEOTIDE SEQUENCE [LARGE SCALE GENOMIC DNA]</scope>
    <source>
        <strain evidence="2 3">LHW63015</strain>
    </source>
</reference>
<gene>
    <name evidence="2" type="ORF">DP939_30410</name>
</gene>
<evidence type="ECO:0008006" key="4">
    <source>
        <dbReference type="Google" id="ProtNLM"/>
    </source>
</evidence>
<keyword evidence="3" id="KW-1185">Reference proteome</keyword>
<keyword evidence="1" id="KW-0732">Signal</keyword>
<organism evidence="2 3">
    <name type="scientific">Spongiactinospora rosea</name>
    <dbReference type="NCBI Taxonomy" id="2248750"/>
    <lineage>
        <taxon>Bacteria</taxon>
        <taxon>Bacillati</taxon>
        <taxon>Actinomycetota</taxon>
        <taxon>Actinomycetes</taxon>
        <taxon>Streptosporangiales</taxon>
        <taxon>Streptosporangiaceae</taxon>
        <taxon>Spongiactinospora</taxon>
    </lineage>
</organism>
<dbReference type="Proteomes" id="UP000253303">
    <property type="component" value="Unassembled WGS sequence"/>
</dbReference>
<evidence type="ECO:0000256" key="1">
    <source>
        <dbReference type="SAM" id="SignalP"/>
    </source>
</evidence>
<protein>
    <recommendedName>
        <fullName evidence="4">Peptidase inhibitor family I36</fullName>
    </recommendedName>
</protein>
<name>A0A366LRW7_9ACTN</name>
<dbReference type="AlphaFoldDB" id="A0A366LRW7"/>
<feature type="signal peptide" evidence="1">
    <location>
        <begin position="1"/>
        <end position="28"/>
    </location>
</feature>
<comment type="caution">
    <text evidence="2">The sequence shown here is derived from an EMBL/GenBank/DDBJ whole genome shotgun (WGS) entry which is preliminary data.</text>
</comment>
<dbReference type="EMBL" id="QMEY01000017">
    <property type="protein sequence ID" value="RBQ16283.1"/>
    <property type="molecule type" value="Genomic_DNA"/>
</dbReference>
<evidence type="ECO:0000313" key="3">
    <source>
        <dbReference type="Proteomes" id="UP000253303"/>
    </source>
</evidence>
<feature type="chain" id="PRO_5016883194" description="Peptidase inhibitor family I36" evidence="1">
    <location>
        <begin position="29"/>
        <end position="122"/>
    </location>
</feature>